<keyword evidence="3" id="KW-1185">Reference proteome</keyword>
<proteinExistence type="predicted"/>
<reference evidence="2 3" key="2">
    <citation type="journal article" date="2021" name="Genomics">
        <title>High-quality reference genome for Clonorchis sinensis.</title>
        <authorList>
            <person name="Young N.D."/>
            <person name="Stroehlein A.J."/>
            <person name="Kinkar L."/>
            <person name="Wang T."/>
            <person name="Sohn W.M."/>
            <person name="Chang B.C.H."/>
            <person name="Kaur P."/>
            <person name="Weisz D."/>
            <person name="Dudchenko O."/>
            <person name="Aiden E.L."/>
            <person name="Korhonen P.K."/>
            <person name="Gasser R.B."/>
        </authorList>
    </citation>
    <scope>NUCLEOTIDE SEQUENCE [LARGE SCALE GENOMIC DNA]</scope>
    <source>
        <strain evidence="2">Cs-k2</strain>
    </source>
</reference>
<organism evidence="2 3">
    <name type="scientific">Clonorchis sinensis</name>
    <name type="common">Chinese liver fluke</name>
    <dbReference type="NCBI Taxonomy" id="79923"/>
    <lineage>
        <taxon>Eukaryota</taxon>
        <taxon>Metazoa</taxon>
        <taxon>Spiralia</taxon>
        <taxon>Lophotrochozoa</taxon>
        <taxon>Platyhelminthes</taxon>
        <taxon>Trematoda</taxon>
        <taxon>Digenea</taxon>
        <taxon>Opisthorchiida</taxon>
        <taxon>Opisthorchiata</taxon>
        <taxon>Opisthorchiidae</taxon>
        <taxon>Clonorchis</taxon>
    </lineage>
</organism>
<evidence type="ECO:0000256" key="1">
    <source>
        <dbReference type="SAM" id="MobiDB-lite"/>
    </source>
</evidence>
<dbReference type="AlphaFoldDB" id="A0A8T1MXH8"/>
<gene>
    <name evidence="2" type="ORF">CSKR_109526</name>
</gene>
<protein>
    <submittedName>
        <fullName evidence="2">Uncharacterized protein</fullName>
    </submittedName>
</protein>
<dbReference type="OrthoDB" id="10675486at2759"/>
<accession>A0A8T1MXH8</accession>
<sequence>MLPREIENNGILGHLGLDEAGFIPETLQGGALLSLKVYFEFPMSHDLGIDHLRYLAKVRLYFEERSLVLIFTRAFLADHYKGLRSVGIKRPKGSSGTCNNDDLSNCTGSKSVREQDGLKKVVYPEETSTASRGRVYQSRKYFNSVSHTLQTLNKNSISSSGSSSSDVSSGEKSSEEEDDEELHPRPKFMVPSFLQREETTAPPSQINRSELDEDFDLEAALRRLGLPTQFGPATKTSSAPYCNISWEDFSTWADYHLLLGAKKFNPFLDRPPLRKRCRSYEHLTGAVDATRNRCFSSSSNDVFGYHRAVFSHLCYLLELACSNEQTGYFAPHNLEIELPRAWESSDFNLDASSCRAQPGLYLLPIQVALS</sequence>
<dbReference type="EMBL" id="NIRI02000010">
    <property type="protein sequence ID" value="KAG5453572.1"/>
    <property type="molecule type" value="Genomic_DNA"/>
</dbReference>
<comment type="caution">
    <text evidence="2">The sequence shown here is derived from an EMBL/GenBank/DDBJ whole genome shotgun (WGS) entry which is preliminary data.</text>
</comment>
<feature type="region of interest" description="Disordered" evidence="1">
    <location>
        <begin position="153"/>
        <end position="211"/>
    </location>
</feature>
<feature type="compositionally biased region" description="Low complexity" evidence="1">
    <location>
        <begin position="156"/>
        <end position="171"/>
    </location>
</feature>
<evidence type="ECO:0000313" key="3">
    <source>
        <dbReference type="Proteomes" id="UP000286415"/>
    </source>
</evidence>
<evidence type="ECO:0000313" key="2">
    <source>
        <dbReference type="EMBL" id="KAG5453572.1"/>
    </source>
</evidence>
<name>A0A8T1MXH8_CLOSI</name>
<reference evidence="2 3" key="1">
    <citation type="journal article" date="2018" name="Biotechnol. Adv.">
        <title>Improved genomic resources and new bioinformatic workflow for the carcinogenic parasite Clonorchis sinensis: Biotechnological implications.</title>
        <authorList>
            <person name="Wang D."/>
            <person name="Korhonen P.K."/>
            <person name="Gasser R.B."/>
            <person name="Young N.D."/>
        </authorList>
    </citation>
    <scope>NUCLEOTIDE SEQUENCE [LARGE SCALE GENOMIC DNA]</scope>
    <source>
        <strain evidence="2">Cs-k2</strain>
    </source>
</reference>
<dbReference type="Proteomes" id="UP000286415">
    <property type="component" value="Unassembled WGS sequence"/>
</dbReference>